<evidence type="ECO:0000256" key="3">
    <source>
        <dbReference type="ARBA" id="ARBA00022833"/>
    </source>
</evidence>
<dbReference type="SUPFAM" id="SSF57903">
    <property type="entry name" value="FYVE/PHD zinc finger"/>
    <property type="match status" value="1"/>
</dbReference>
<feature type="compositionally biased region" description="Basic and acidic residues" evidence="4">
    <location>
        <begin position="803"/>
        <end position="817"/>
    </location>
</feature>
<feature type="compositionally biased region" description="Acidic residues" evidence="4">
    <location>
        <begin position="723"/>
        <end position="735"/>
    </location>
</feature>
<feature type="compositionally biased region" description="Low complexity" evidence="4">
    <location>
        <begin position="951"/>
        <end position="962"/>
    </location>
</feature>
<feature type="compositionally biased region" description="Low complexity" evidence="4">
    <location>
        <begin position="531"/>
        <end position="543"/>
    </location>
</feature>
<dbReference type="GeneID" id="40308752"/>
<evidence type="ECO:0000313" key="6">
    <source>
        <dbReference type="EMBL" id="PFH37313.1"/>
    </source>
</evidence>
<feature type="compositionally biased region" description="Basic and acidic residues" evidence="4">
    <location>
        <begin position="2032"/>
        <end position="2053"/>
    </location>
</feature>
<feature type="region of interest" description="Disordered" evidence="4">
    <location>
        <begin position="1166"/>
        <end position="1218"/>
    </location>
</feature>
<dbReference type="RefSeq" id="XP_029221322.1">
    <property type="nucleotide sequence ID" value="XM_029362357.1"/>
</dbReference>
<feature type="compositionally biased region" description="Basic and acidic residues" evidence="4">
    <location>
        <begin position="598"/>
        <end position="614"/>
    </location>
</feature>
<feature type="domain" description="Zinc finger PHD-type" evidence="5">
    <location>
        <begin position="1107"/>
        <end position="1232"/>
    </location>
</feature>
<evidence type="ECO:0000313" key="7">
    <source>
        <dbReference type="Proteomes" id="UP000224006"/>
    </source>
</evidence>
<feature type="compositionally biased region" description="Low complexity" evidence="4">
    <location>
        <begin position="1773"/>
        <end position="1791"/>
    </location>
</feature>
<dbReference type="KEGG" id="bbes:BESB_037710"/>
<gene>
    <name evidence="6" type="ORF">BESB_037710</name>
</gene>
<dbReference type="GO" id="GO:0008270">
    <property type="term" value="F:zinc ion binding"/>
    <property type="evidence" value="ECO:0007669"/>
    <property type="project" value="UniProtKB-KW"/>
</dbReference>
<feature type="compositionally biased region" description="Basic and acidic residues" evidence="4">
    <location>
        <begin position="1184"/>
        <end position="1197"/>
    </location>
</feature>
<feature type="region of interest" description="Disordered" evidence="4">
    <location>
        <begin position="528"/>
        <end position="1084"/>
    </location>
</feature>
<keyword evidence="3" id="KW-0862">Zinc</keyword>
<dbReference type="SMART" id="SM00249">
    <property type="entry name" value="PHD"/>
    <property type="match status" value="1"/>
</dbReference>
<proteinExistence type="predicted"/>
<keyword evidence="1" id="KW-0479">Metal-binding</keyword>
<evidence type="ECO:0000256" key="4">
    <source>
        <dbReference type="SAM" id="MobiDB-lite"/>
    </source>
</evidence>
<evidence type="ECO:0000259" key="5">
    <source>
        <dbReference type="SMART" id="SM00249"/>
    </source>
</evidence>
<feature type="compositionally biased region" description="Low complexity" evidence="4">
    <location>
        <begin position="397"/>
        <end position="420"/>
    </location>
</feature>
<feature type="compositionally biased region" description="Basic and acidic residues" evidence="4">
    <location>
        <begin position="998"/>
        <end position="1018"/>
    </location>
</feature>
<feature type="compositionally biased region" description="Low complexity" evidence="4">
    <location>
        <begin position="928"/>
        <end position="939"/>
    </location>
</feature>
<feature type="compositionally biased region" description="Basic and acidic residues" evidence="4">
    <location>
        <begin position="736"/>
        <end position="790"/>
    </location>
</feature>
<sequence>MAKAVSLRGDESSGLRGEPVPGQTQASLLSETTERDNVSVSSAEQRQDSDNLEAGSSAQPGNAQGTPSASSSSPSPRSAADAAPAEGQHAIAKAASSSAGAASDCSVSVPDCSTEGRAADALGPPAHPSASVSSSFVAHASAVDPKLGAGRKQGMSRELLKLLSGSGNSFDELCISFNNTGKHGASRHGSSGSAGSLPRSASTNHASCGDQRGTAGASGPTPSPSSSAAASSSPLPASASPADHTPPSSSASSSSNKHAAPSTSSSRSATAAGASRAARAEGGKAKGESAASTPRAGETGIPAARVCEDEETAKAIAAALAAEMETCRELSSLLNNGKKGSEDSAVPIEILMALSGQRSRRPTRSSLAASPPTPQQISKGANKTKPIAVSGVGRTNPSLSAASSPAPRASRPSPSSASASTGDARIEVSSQKGKLSKNSRRSQGAVSEDRRQADAKPGERAADKEINASKNVLEDADEATQAAIAALLAEEIGGSKEAKKLLLEGGGSAEAYELLAVSMAARNGRRRARRLLATTASSETSATHPPSDDATSERRSKAGGPVKKAERAHAAAEGADPLSGDRVRASGEASGKSRGRPHPKEVAAEDPQEADKKTTKTGGKSGKRLSRGASAAHEAQGQLVEEEGTPRQKADRADRQGASRGGMGAAAPDAEGVGRRCPVREAEGGTEEERGAGGQKGEVVGSRRSQESKPKSLGRKREMREEADAEMGENSSEDEVLARQHERKAEKTQSRVRAEKDDGRKRKIAQDENAEESPKRSARDNPATPKHEGKAGTPSLEAKRRKVKEEADPRAEGDKAGKLGQDVEEESAREESSAGAKSEILTDAGGVAAASPRETKNSAAKETRGSPSGKAHDRGEEGARVRPPAKRPRTLKKSSEEEVSTTSDDENARVQSVESADATSSLDRACAEEVSASEAALFSHDAEETAETGEESAAAARCAGSALDGPSEATTRDALENDPDEVGGEAGRTGEQAFVNNRAERDSSDGKAHQGLDADGKRGGRLRGRKNQSDAQESDDENETGIRTQTECIETGWPCSARDRSQEDESQAGGTEDGTNARAARATAAETRPLKIRKRVIKMNAAVNFTLCGICGGFGDVLCCDFCPRVFHPACLFKYRPLQVFVPVELRSAAASALSAAGAPPHGSHLAIPDWTSLPPPPPPLPEYRSHARAGEGDERPRRRARGEQNGTLTQSARRESEEESGEVLWMCPDCYGVPYSASRPSEHPAWKLKCLDWRRIAEEESSLFLSFPSLDAIQPYFGDEDAWRSFRERKGQKLLKRSATIAKTVLAASGKGATADKKKLIPANTIFVRLGDFPLSPARHLLHAMGKKTALQAVAFLKNLLLRVANSSKEEEQMNFLEFGAEVAYLLTNLLGYLGASRHLVDPIVDAASCILLLWSKRRRKLGKDAIMTDEALIFSTLEACWAQLVLHRYSTTSGLRASPASASLTGGEGAPKTTLSCSLGEQKLYYRGWKEEVERSIAASRLEFLYFDFRHGQLLYYDLSTCPNCDRSGGVSGRYAVCSLCNFHLPPEWACVDFGRLFEQLVWGSLMQRAGITPCGAKKGRSCWGDTSPVEQILLEMKTSLRPWRNRLDLGTEDWKNQVYMVTHALFVVSGWGRYRLDLRERFWLPDTRFLRLALHEAMLIGDVELTGEILHSLHLFVVSEAPRRALLNGSGESAASGQAPPRLLSEADEEELQAEQFAIDLAIQHGIIYLLYKQSKTRGCWTAKHDSFYKTFHTSFCAAIGLIRPHRASSSKSSASSPSAAGTSPSQSVDRTHSEWQRLFCSSWPHASVSLATPDAVDRLEASRAAMLSPAVSKARRAASDAPPVVPLSCGAPHFLRPRSADERAVRVATVKVCVRRPLRRMTSSLWRRLCASALATTRHHKKSVKLFGEKSLLAPNAFGKTEEISVGIYCFQGLCFVSLEDLAALLLCEPLFLEHRVLAFVRPALVLPTVDAQHAQPNRHVPPAFHRYFTAFENRNLLNGGEAASAPGSPSWQAPASAPSAASASDAARGEDREGAEKRRAHGGGESDARGGTVRPGASSRKLFSLLDLKELLTLQSIMGIAEALVLQIEENIGALLRAVETSSGAPSPRRPAGSEAF</sequence>
<comment type="caution">
    <text evidence="6">The sequence shown here is derived from an EMBL/GenBank/DDBJ whole genome shotgun (WGS) entry which is preliminary data.</text>
</comment>
<evidence type="ECO:0000256" key="2">
    <source>
        <dbReference type="ARBA" id="ARBA00022771"/>
    </source>
</evidence>
<feature type="compositionally biased region" description="Basic and acidic residues" evidence="4">
    <location>
        <begin position="704"/>
        <end position="722"/>
    </location>
</feature>
<keyword evidence="7" id="KW-1185">Reference proteome</keyword>
<feature type="compositionally biased region" description="Basic and acidic residues" evidence="4">
    <location>
        <begin position="644"/>
        <end position="657"/>
    </location>
</feature>
<feature type="compositionally biased region" description="Polar residues" evidence="4">
    <location>
        <begin position="54"/>
        <end position="66"/>
    </location>
</feature>
<feature type="compositionally biased region" description="Polar residues" evidence="4">
    <location>
        <begin position="909"/>
        <end position="922"/>
    </location>
</feature>
<dbReference type="EMBL" id="NWUJ01000002">
    <property type="protein sequence ID" value="PFH37313.1"/>
    <property type="molecule type" value="Genomic_DNA"/>
</dbReference>
<feature type="compositionally biased region" description="Low complexity" evidence="4">
    <location>
        <begin position="128"/>
        <end position="138"/>
    </location>
</feature>
<dbReference type="InterPro" id="IPR011011">
    <property type="entry name" value="Znf_FYVE_PHD"/>
</dbReference>
<feature type="region of interest" description="Disordered" evidence="4">
    <location>
        <begin position="174"/>
        <end position="306"/>
    </location>
</feature>
<dbReference type="InterPro" id="IPR013083">
    <property type="entry name" value="Znf_RING/FYVE/PHD"/>
</dbReference>
<feature type="region of interest" description="Disordered" evidence="4">
    <location>
        <begin position="1"/>
        <end position="138"/>
    </location>
</feature>
<accession>A0A2A9MN77</accession>
<feature type="compositionally biased region" description="Basic residues" evidence="4">
    <location>
        <begin position="883"/>
        <end position="892"/>
    </location>
</feature>
<feature type="compositionally biased region" description="Basic and acidic residues" evidence="4">
    <location>
        <begin position="672"/>
        <end position="691"/>
    </location>
</feature>
<name>A0A2A9MN77_BESBE</name>
<feature type="compositionally biased region" description="Low complexity" evidence="4">
    <location>
        <begin position="181"/>
        <end position="196"/>
    </location>
</feature>
<feature type="region of interest" description="Disordered" evidence="4">
    <location>
        <begin position="352"/>
        <end position="474"/>
    </location>
</feature>
<protein>
    <recommendedName>
        <fullName evidence="5">Zinc finger PHD-type domain-containing protein</fullName>
    </recommendedName>
</protein>
<dbReference type="OrthoDB" id="332123at2759"/>
<feature type="compositionally biased region" description="Polar residues" evidence="4">
    <location>
        <begin position="22"/>
        <end position="31"/>
    </location>
</feature>
<feature type="compositionally biased region" description="Basic and acidic residues" evidence="4">
    <location>
        <begin position="447"/>
        <end position="467"/>
    </location>
</feature>
<dbReference type="Proteomes" id="UP000224006">
    <property type="component" value="Chromosome II"/>
</dbReference>
<feature type="compositionally biased region" description="Basic and acidic residues" evidence="4">
    <location>
        <begin position="853"/>
        <end position="880"/>
    </location>
</feature>
<evidence type="ECO:0000256" key="1">
    <source>
        <dbReference type="ARBA" id="ARBA00022723"/>
    </source>
</evidence>
<keyword evidence="2" id="KW-0863">Zinc-finger</keyword>
<feature type="compositionally biased region" description="Low complexity" evidence="4">
    <location>
        <begin position="67"/>
        <end position="108"/>
    </location>
</feature>
<feature type="compositionally biased region" description="Low complexity" evidence="4">
    <location>
        <begin position="2007"/>
        <end position="2031"/>
    </location>
</feature>
<organism evidence="6 7">
    <name type="scientific">Besnoitia besnoiti</name>
    <name type="common">Apicomplexan protozoan</name>
    <dbReference type="NCBI Taxonomy" id="94643"/>
    <lineage>
        <taxon>Eukaryota</taxon>
        <taxon>Sar</taxon>
        <taxon>Alveolata</taxon>
        <taxon>Apicomplexa</taxon>
        <taxon>Conoidasida</taxon>
        <taxon>Coccidia</taxon>
        <taxon>Eucoccidiorida</taxon>
        <taxon>Eimeriorina</taxon>
        <taxon>Sarcocystidae</taxon>
        <taxon>Besnoitia</taxon>
    </lineage>
</organism>
<dbReference type="VEuPathDB" id="ToxoDB:BESB_037710"/>
<feature type="region of interest" description="Disordered" evidence="4">
    <location>
        <begin position="2007"/>
        <end position="2061"/>
    </location>
</feature>
<feature type="compositionally biased region" description="Basic and acidic residues" evidence="4">
    <location>
        <begin position="278"/>
        <end position="287"/>
    </location>
</feature>
<dbReference type="Gene3D" id="3.30.40.10">
    <property type="entry name" value="Zinc/RING finger domain, C3HC4 (zinc finger)"/>
    <property type="match status" value="1"/>
</dbReference>
<reference evidence="6 7" key="1">
    <citation type="submission" date="2017-09" db="EMBL/GenBank/DDBJ databases">
        <title>Genome sequencing of Besnoitia besnoiti strain Bb-Ger1.</title>
        <authorList>
            <person name="Schares G."/>
            <person name="Venepally P."/>
            <person name="Lorenzi H.A."/>
        </authorList>
    </citation>
    <scope>NUCLEOTIDE SEQUENCE [LARGE SCALE GENOMIC DNA]</scope>
    <source>
        <strain evidence="6 7">Bb-Ger1</strain>
    </source>
</reference>
<feature type="region of interest" description="Disordered" evidence="4">
    <location>
        <begin position="1772"/>
        <end position="1792"/>
    </location>
</feature>
<dbReference type="InterPro" id="IPR001965">
    <property type="entry name" value="Znf_PHD"/>
</dbReference>
<feature type="compositionally biased region" description="Low complexity" evidence="4">
    <location>
        <begin position="213"/>
        <end position="277"/>
    </location>
</feature>